<dbReference type="Gene3D" id="3.60.60.10">
    <property type="entry name" value="Penicillin V Acylase, Chain A"/>
    <property type="match status" value="1"/>
</dbReference>
<gene>
    <name evidence="3" type="ORF">D4764_01G0006360</name>
</gene>
<dbReference type="PANTHER" id="PTHR12994">
    <property type="entry name" value="SECERNIN"/>
    <property type="match status" value="1"/>
</dbReference>
<comment type="similarity">
    <text evidence="1">Belongs to the peptidase C69 family. Secernin subfamily.</text>
</comment>
<name>A0A5C6PPQ4_9TELE</name>
<comment type="caution">
    <text evidence="3">The sequence shown here is derived from an EMBL/GenBank/DDBJ whole genome shotgun (WGS) entry which is preliminary data.</text>
</comment>
<reference evidence="3 4" key="1">
    <citation type="submission" date="2019-04" db="EMBL/GenBank/DDBJ databases">
        <title>Chromosome genome assembly for Takifugu flavidus.</title>
        <authorList>
            <person name="Xiao S."/>
        </authorList>
    </citation>
    <scope>NUCLEOTIDE SEQUENCE [LARGE SCALE GENOMIC DNA]</scope>
    <source>
        <strain evidence="3">HTHZ2018</strain>
        <tissue evidence="3">Muscle</tissue>
    </source>
</reference>
<dbReference type="AlphaFoldDB" id="A0A5C6PPQ4"/>
<dbReference type="InterPro" id="IPR005322">
    <property type="entry name" value="Peptidase_C69"/>
</dbReference>
<dbReference type="PANTHER" id="PTHR12994:SF18">
    <property type="entry name" value="SECERNIN-3"/>
    <property type="match status" value="1"/>
</dbReference>
<evidence type="ECO:0000313" key="4">
    <source>
        <dbReference type="Proteomes" id="UP000324091"/>
    </source>
</evidence>
<evidence type="ECO:0000256" key="2">
    <source>
        <dbReference type="SAM" id="MobiDB-lite"/>
    </source>
</evidence>
<keyword evidence="4" id="KW-1185">Reference proteome</keyword>
<dbReference type="FunFam" id="3.60.60.10:FF:000001">
    <property type="entry name" value="Secernin 1"/>
    <property type="match status" value="1"/>
</dbReference>
<dbReference type="GO" id="GO:0070004">
    <property type="term" value="F:cysteine-type exopeptidase activity"/>
    <property type="evidence" value="ECO:0007669"/>
    <property type="project" value="InterPro"/>
</dbReference>
<dbReference type="GO" id="GO:0006508">
    <property type="term" value="P:proteolysis"/>
    <property type="evidence" value="ECO:0007669"/>
    <property type="project" value="InterPro"/>
</dbReference>
<proteinExistence type="inferred from homology"/>
<dbReference type="Proteomes" id="UP000324091">
    <property type="component" value="Chromosome 1"/>
</dbReference>
<feature type="region of interest" description="Disordered" evidence="2">
    <location>
        <begin position="323"/>
        <end position="345"/>
    </location>
</feature>
<protein>
    <submittedName>
        <fullName evidence="3">Secernin-3</fullName>
    </submittedName>
</protein>
<sequence>MKPSSCDTFVALPPSTEGQRIIFGKNSDRPCDEVQEVVYFPARDYNAGEKLECTYIEIEQVSHTHAVILSKPAWLWGAEMGANEHQVCIGNEAVWGRESADGDEALLGMDLVRLGLERADTAEKAVDVITDLLEQHGQGGSCMEEECSFTYHNSFLISDRTEAWLLETSGKLWAAERLEGGYRNISNQYGITTKIDKEHPQMREYARGKGWWDGKSQFNFAVVYSYMTPARIEEAGSRYHEGKTLLDRSNGHITAETMMDILRDKDSGINMEGMFMTTGSMVSVIPRDPSLPGVHYFTATPDPDRSVFKPFIFVKNLKPLKETTSPSYGPDDPVKKKPRFQSKPDRKHQLFVKHELVAAVIESHKERGKKITENMRKLEKETMSKMEKFLSGGVDEPDLLVNLFLGSVQEEMCVYSTK</sequence>
<evidence type="ECO:0000256" key="1">
    <source>
        <dbReference type="ARBA" id="ARBA00005705"/>
    </source>
</evidence>
<organism evidence="3 4">
    <name type="scientific">Takifugu flavidus</name>
    <name type="common">sansaifugu</name>
    <dbReference type="NCBI Taxonomy" id="433684"/>
    <lineage>
        <taxon>Eukaryota</taxon>
        <taxon>Metazoa</taxon>
        <taxon>Chordata</taxon>
        <taxon>Craniata</taxon>
        <taxon>Vertebrata</taxon>
        <taxon>Euteleostomi</taxon>
        <taxon>Actinopterygii</taxon>
        <taxon>Neopterygii</taxon>
        <taxon>Teleostei</taxon>
        <taxon>Neoteleostei</taxon>
        <taxon>Acanthomorphata</taxon>
        <taxon>Eupercaria</taxon>
        <taxon>Tetraodontiformes</taxon>
        <taxon>Tetradontoidea</taxon>
        <taxon>Tetraodontidae</taxon>
        <taxon>Takifugu</taxon>
    </lineage>
</organism>
<dbReference type="EMBL" id="RHFK02000001">
    <property type="protein sequence ID" value="TWW80821.1"/>
    <property type="molecule type" value="Genomic_DNA"/>
</dbReference>
<evidence type="ECO:0000313" key="3">
    <source>
        <dbReference type="EMBL" id="TWW80821.1"/>
    </source>
</evidence>
<accession>A0A5C6PPQ4</accession>
<dbReference type="GO" id="GO:0016805">
    <property type="term" value="F:dipeptidase activity"/>
    <property type="evidence" value="ECO:0007669"/>
    <property type="project" value="InterPro"/>
</dbReference>
<dbReference type="Pfam" id="PF03577">
    <property type="entry name" value="Peptidase_C69"/>
    <property type="match status" value="1"/>
</dbReference>